<reference evidence="2" key="1">
    <citation type="journal article" date="2022" name="Mol. Ecol. Resour.">
        <title>The genomes of chicory, endive, great burdock and yacon provide insights into Asteraceae palaeo-polyploidization history and plant inulin production.</title>
        <authorList>
            <person name="Fan W."/>
            <person name="Wang S."/>
            <person name="Wang H."/>
            <person name="Wang A."/>
            <person name="Jiang F."/>
            <person name="Liu H."/>
            <person name="Zhao H."/>
            <person name="Xu D."/>
            <person name="Zhang Y."/>
        </authorList>
    </citation>
    <scope>NUCLEOTIDE SEQUENCE [LARGE SCALE GENOMIC DNA]</scope>
    <source>
        <strain evidence="2">cv. Punajuju</strain>
    </source>
</reference>
<keyword evidence="2" id="KW-1185">Reference proteome</keyword>
<dbReference type="EMBL" id="CM042009">
    <property type="protein sequence ID" value="KAI3790497.1"/>
    <property type="molecule type" value="Genomic_DNA"/>
</dbReference>
<organism evidence="1 2">
    <name type="scientific">Cichorium intybus</name>
    <name type="common">Chicory</name>
    <dbReference type="NCBI Taxonomy" id="13427"/>
    <lineage>
        <taxon>Eukaryota</taxon>
        <taxon>Viridiplantae</taxon>
        <taxon>Streptophyta</taxon>
        <taxon>Embryophyta</taxon>
        <taxon>Tracheophyta</taxon>
        <taxon>Spermatophyta</taxon>
        <taxon>Magnoliopsida</taxon>
        <taxon>eudicotyledons</taxon>
        <taxon>Gunneridae</taxon>
        <taxon>Pentapetalae</taxon>
        <taxon>asterids</taxon>
        <taxon>campanulids</taxon>
        <taxon>Asterales</taxon>
        <taxon>Asteraceae</taxon>
        <taxon>Cichorioideae</taxon>
        <taxon>Cichorieae</taxon>
        <taxon>Cichoriinae</taxon>
        <taxon>Cichorium</taxon>
    </lineage>
</organism>
<evidence type="ECO:0000313" key="2">
    <source>
        <dbReference type="Proteomes" id="UP001055811"/>
    </source>
</evidence>
<name>A0ACB9H6A3_CICIN</name>
<proteinExistence type="predicted"/>
<evidence type="ECO:0000313" key="1">
    <source>
        <dbReference type="EMBL" id="KAI3790497.1"/>
    </source>
</evidence>
<sequence length="1052" mass="117499">MRSGACTVQQTLTTEAASVLKHSLSLARRRGHAQVTPLHVAATLLMSSRASILRRACLKSQNSSPSSHNTPPLLHNPHITPTPPPLHCRALELCFNVALNRLPTTPGPLLHGQPSLSNALIAALKRAQAHQRRGCIENQQTQTQQQCQQQQQPPLLAIKVELEQLILSILDDPSVSRVMREAGFSSTAVKSNLEDFSSNSLTSAPRVFFSSSGGGVYSSPSSPNSDHQYIPHHQNPNFWQTHFLNHSPEQNPLFISPSKKTQSPEFDHSLKKDVSLVMEVLLGKKQRKNTVIVGDSLSITEGVVIELMGKVEKGDVPDELRCAHFIKFQFSSVPLRFMKREEVEMNLSDLRRKVESLSSTGGGVIIYAGDLKWTVDEREIGGERGLTGNYSPVDHLVVEIGRLVSQYSVTNKVWLIGTANYQTFMKCKMKQPSLELQWSLQAVSVPSGGLGLSLNATTTTSGHESRVNLSNNTSDETADRKPLKHNKEERDDDIVAMSCCGECNSNYEKEAAAAATTAAGNKPSTILPFWLHPSTPPSTHKENLIELRRKWNRLCQSLHQGRHLNNNTMNPSSLINNENQRMTGKSYSYNSSRYPFWPNNTNHVKNMSSISFSDNLKSQNGGAERSYPRFRRQQSCHIDLSFNNNHHNADQEPNLDCLKSRDDDKEVKITLGLGNSASDLSKRQNVYKCLQENVPWHSEKMHSIVEFLMSCSSSKGVKKDSWFLIEGNDSIGKRRLAMAIAEAMFGSSDLLLCFNMRTSVNKCENLERALKGQENVVVLVEDADFGDGKVFKSLSDGFEKGKFGENGQVIFILSKGEYQDDDKGNRTSPARMKLVVNEMNPITEIDQKRKPKWDPDEASKRKVPRIEEEEIKKDLSRQSSSNTLDLNIKAEAQDDDNENTLDFSPNSSDLTREMDGSPRNPLGFLETVKTRFVFDRSSARDSLMRESFLFKMKGVLEVVLGSIEFELKVDDMVLDEILFGCGLYLNGLFEKWLKEVLQTSLEMVKNGGKGVKSLRVCLVIDEKEEGGVGIEESYEGFMGSNLPDKIKTCFIM</sequence>
<accession>A0ACB9H6A3</accession>
<dbReference type="Proteomes" id="UP001055811">
    <property type="component" value="Linkage Group LG01"/>
</dbReference>
<reference evidence="1 2" key="2">
    <citation type="journal article" date="2022" name="Mol. Ecol. Resour.">
        <title>The genomes of chicory, endive, great burdock and yacon provide insights into Asteraceae paleo-polyploidization history and plant inulin production.</title>
        <authorList>
            <person name="Fan W."/>
            <person name="Wang S."/>
            <person name="Wang H."/>
            <person name="Wang A."/>
            <person name="Jiang F."/>
            <person name="Liu H."/>
            <person name="Zhao H."/>
            <person name="Xu D."/>
            <person name="Zhang Y."/>
        </authorList>
    </citation>
    <scope>NUCLEOTIDE SEQUENCE [LARGE SCALE GENOMIC DNA]</scope>
    <source>
        <strain evidence="2">cv. Punajuju</strain>
        <tissue evidence="1">Leaves</tissue>
    </source>
</reference>
<protein>
    <submittedName>
        <fullName evidence="1">Uncharacterized protein</fullName>
    </submittedName>
</protein>
<comment type="caution">
    <text evidence="1">The sequence shown here is derived from an EMBL/GenBank/DDBJ whole genome shotgun (WGS) entry which is preliminary data.</text>
</comment>
<gene>
    <name evidence="1" type="ORF">L2E82_03583</name>
</gene>